<comment type="similarity">
    <text evidence="1">Belongs to the amidase family.</text>
</comment>
<evidence type="ECO:0000313" key="4">
    <source>
        <dbReference type="Proteomes" id="UP000727907"/>
    </source>
</evidence>
<evidence type="ECO:0000313" key="3">
    <source>
        <dbReference type="EMBL" id="MBU8872741.1"/>
    </source>
</evidence>
<gene>
    <name evidence="3" type="ORF">KQ910_03155</name>
</gene>
<evidence type="ECO:0000259" key="2">
    <source>
        <dbReference type="Pfam" id="PF01425"/>
    </source>
</evidence>
<organism evidence="3 4">
    <name type="scientific">Reyranella humidisoli</name>
    <dbReference type="NCBI Taxonomy" id="2849149"/>
    <lineage>
        <taxon>Bacteria</taxon>
        <taxon>Pseudomonadati</taxon>
        <taxon>Pseudomonadota</taxon>
        <taxon>Alphaproteobacteria</taxon>
        <taxon>Hyphomicrobiales</taxon>
        <taxon>Reyranellaceae</taxon>
        <taxon>Reyranella</taxon>
    </lineage>
</organism>
<dbReference type="InterPro" id="IPR023631">
    <property type="entry name" value="Amidase_dom"/>
</dbReference>
<evidence type="ECO:0000256" key="1">
    <source>
        <dbReference type="ARBA" id="ARBA00009199"/>
    </source>
</evidence>
<name>A0ABS6IDR1_9HYPH</name>
<accession>A0ABS6IDR1</accession>
<dbReference type="PANTHER" id="PTHR11895">
    <property type="entry name" value="TRANSAMIDASE"/>
    <property type="match status" value="1"/>
</dbReference>
<dbReference type="PANTHER" id="PTHR11895:SF151">
    <property type="entry name" value="GLUTAMYL-TRNA(GLN) AMIDOTRANSFERASE SUBUNIT A"/>
    <property type="match status" value="1"/>
</dbReference>
<protein>
    <submittedName>
        <fullName evidence="3">Amidase</fullName>
    </submittedName>
</protein>
<comment type="caution">
    <text evidence="3">The sequence shown here is derived from an EMBL/GenBank/DDBJ whole genome shotgun (WGS) entry which is preliminary data.</text>
</comment>
<dbReference type="Proteomes" id="UP000727907">
    <property type="component" value="Unassembled WGS sequence"/>
</dbReference>
<reference evidence="3 4" key="1">
    <citation type="submission" date="2021-06" db="EMBL/GenBank/DDBJ databases">
        <authorList>
            <person name="Lee D.H."/>
        </authorList>
    </citation>
    <scope>NUCLEOTIDE SEQUENCE [LARGE SCALE GENOMIC DNA]</scope>
    <source>
        <strain evidence="3 4">MMS21-HV4-11</strain>
    </source>
</reference>
<dbReference type="InterPro" id="IPR000120">
    <property type="entry name" value="Amidase"/>
</dbReference>
<dbReference type="EMBL" id="JAHOPB010000001">
    <property type="protein sequence ID" value="MBU8872741.1"/>
    <property type="molecule type" value="Genomic_DNA"/>
</dbReference>
<proteinExistence type="inferred from homology"/>
<feature type="domain" description="Amidase" evidence="2">
    <location>
        <begin position="26"/>
        <end position="412"/>
    </location>
</feature>
<sequence length="424" mass="45862">MAKSPNKLSASEAVLRMSQKRLKARDLVEACLDRIDLREGQVHAWEALDADGARKRADMLDKRARPVGPLHGIPLAVKDIISTKTLPTTCGSPIYRDHVAGRDAACVTQLVNAGAIVLGKSVTTEFAGAHAGKTHNPHNLRHTPAGSSSGSAAAVADTMVPIGYGTQTSGSVIRPGAFNGIVAYKGTFGWADTTGIKTYAKSLDTLGFFTRTANDLALIRAAYGHAPADPPLHAPRIGLCRTLWWDQAEPYNRKNIELAARTLRAGGAKVRDWEMPESWGPLITAHNRVMTKEATHHYGPERARFPHLLSPSLTASLEVGDSVTSAQLADARKRKRRALADLTQVWERFDFLLAPAARGEAPAGLGYTGDPIFNRFWTLLGTPCIALPFNAGPFGLPLSVQLIAPLRDDDQLIAWARWVEARLS</sequence>
<dbReference type="Pfam" id="PF01425">
    <property type="entry name" value="Amidase"/>
    <property type="match status" value="1"/>
</dbReference>
<keyword evidence="4" id="KW-1185">Reference proteome</keyword>
<dbReference type="RefSeq" id="WP_216957035.1">
    <property type="nucleotide sequence ID" value="NZ_JAHOPB010000001.1"/>
</dbReference>